<accession>A0AAX6FWS5</accession>
<name>A0AAX6FWS5_IRIPA</name>
<protein>
    <submittedName>
        <fullName evidence="1">Uncharacterized protein</fullName>
    </submittedName>
</protein>
<keyword evidence="2" id="KW-1185">Reference proteome</keyword>
<proteinExistence type="predicted"/>
<evidence type="ECO:0000313" key="1">
    <source>
        <dbReference type="EMBL" id="KAJ6820852.1"/>
    </source>
</evidence>
<comment type="caution">
    <text evidence="1">The sequence shown here is derived from an EMBL/GenBank/DDBJ whole genome shotgun (WGS) entry which is preliminary data.</text>
</comment>
<organism evidence="1 2">
    <name type="scientific">Iris pallida</name>
    <name type="common">Sweet iris</name>
    <dbReference type="NCBI Taxonomy" id="29817"/>
    <lineage>
        <taxon>Eukaryota</taxon>
        <taxon>Viridiplantae</taxon>
        <taxon>Streptophyta</taxon>
        <taxon>Embryophyta</taxon>
        <taxon>Tracheophyta</taxon>
        <taxon>Spermatophyta</taxon>
        <taxon>Magnoliopsida</taxon>
        <taxon>Liliopsida</taxon>
        <taxon>Asparagales</taxon>
        <taxon>Iridaceae</taxon>
        <taxon>Iridoideae</taxon>
        <taxon>Irideae</taxon>
        <taxon>Iris</taxon>
    </lineage>
</organism>
<reference evidence="1" key="2">
    <citation type="submission" date="2023-04" db="EMBL/GenBank/DDBJ databases">
        <authorList>
            <person name="Bruccoleri R.E."/>
            <person name="Oakeley E.J."/>
            <person name="Faust A.-M."/>
            <person name="Dessus-Babus S."/>
            <person name="Altorfer M."/>
            <person name="Burckhardt D."/>
            <person name="Oertli M."/>
            <person name="Naumann U."/>
            <person name="Petersen F."/>
            <person name="Wong J."/>
        </authorList>
    </citation>
    <scope>NUCLEOTIDE SEQUENCE</scope>
    <source>
        <strain evidence="1">GSM-AAB239-AS_SAM_17_03QT</strain>
        <tissue evidence="1">Leaf</tissue>
    </source>
</reference>
<dbReference type="EMBL" id="JANAVB010025197">
    <property type="protein sequence ID" value="KAJ6820852.1"/>
    <property type="molecule type" value="Genomic_DNA"/>
</dbReference>
<sequence>MQYYTRLPRRGKYTDSTFTLSFCLTLILCHVLISDTRYTRLSCTLFIAS</sequence>
<gene>
    <name evidence="1" type="ORF">M6B38_393900</name>
</gene>
<dbReference type="Proteomes" id="UP001140949">
    <property type="component" value="Unassembled WGS sequence"/>
</dbReference>
<dbReference type="AlphaFoldDB" id="A0AAX6FWS5"/>
<reference evidence="1" key="1">
    <citation type="journal article" date="2023" name="GigaByte">
        <title>Genome assembly of the bearded iris, Iris pallida Lam.</title>
        <authorList>
            <person name="Bruccoleri R.E."/>
            <person name="Oakeley E.J."/>
            <person name="Faust A.M.E."/>
            <person name="Altorfer M."/>
            <person name="Dessus-Babus S."/>
            <person name="Burckhardt D."/>
            <person name="Oertli M."/>
            <person name="Naumann U."/>
            <person name="Petersen F."/>
            <person name="Wong J."/>
        </authorList>
    </citation>
    <scope>NUCLEOTIDE SEQUENCE</scope>
    <source>
        <strain evidence="1">GSM-AAB239-AS_SAM_17_03QT</strain>
    </source>
</reference>
<evidence type="ECO:0000313" key="2">
    <source>
        <dbReference type="Proteomes" id="UP001140949"/>
    </source>
</evidence>